<name>A0A9W6JG37_9HYPH</name>
<protein>
    <submittedName>
        <fullName evidence="1">Uncharacterized protein</fullName>
    </submittedName>
</protein>
<accession>A0A9W6JG37</accession>
<evidence type="ECO:0000313" key="2">
    <source>
        <dbReference type="Proteomes" id="UP001143364"/>
    </source>
</evidence>
<dbReference type="Proteomes" id="UP001143364">
    <property type="component" value="Unassembled WGS sequence"/>
</dbReference>
<organism evidence="1 2">
    <name type="scientific">Methylopila jiangsuensis</name>
    <dbReference type="NCBI Taxonomy" id="586230"/>
    <lineage>
        <taxon>Bacteria</taxon>
        <taxon>Pseudomonadati</taxon>
        <taxon>Pseudomonadota</taxon>
        <taxon>Alphaproteobacteria</taxon>
        <taxon>Hyphomicrobiales</taxon>
        <taxon>Methylopilaceae</taxon>
        <taxon>Methylopila</taxon>
    </lineage>
</organism>
<gene>
    <name evidence="1" type="ORF">GCM10008171_01560</name>
</gene>
<evidence type="ECO:0000313" key="1">
    <source>
        <dbReference type="EMBL" id="GLK74903.1"/>
    </source>
</evidence>
<sequence>MPAPRRPGVPNAQPSAPVVAAMLPVAAEERATQVTVPSLEQALADLEAAGMSLIANGDAPIKRLRALEADVSLLMRRLMRVAGADEAGDAFDADDSDGEVALIRSIDTTESDPYDLATGAEAVVDDGWTDPFKGAAPDAGYGDEPIRGLDLRSRARAEPPPVIMVKPAVPTTTAAEMAANAELLKRAGDDPYLAAAIEAGMATPSVKRDGAANQRELEARVSALKAKRGGK</sequence>
<reference evidence="1" key="2">
    <citation type="submission" date="2023-01" db="EMBL/GenBank/DDBJ databases">
        <authorList>
            <person name="Sun Q."/>
            <person name="Evtushenko L."/>
        </authorList>
    </citation>
    <scope>NUCLEOTIDE SEQUENCE</scope>
    <source>
        <strain evidence="1">VKM B-2555</strain>
    </source>
</reference>
<dbReference type="EMBL" id="BSFK01000003">
    <property type="protein sequence ID" value="GLK74903.1"/>
    <property type="molecule type" value="Genomic_DNA"/>
</dbReference>
<reference evidence="1" key="1">
    <citation type="journal article" date="2014" name="Int. J. Syst. Evol. Microbiol.">
        <title>Complete genome sequence of Corynebacterium casei LMG S-19264T (=DSM 44701T), isolated from a smear-ripened cheese.</title>
        <authorList>
            <consortium name="US DOE Joint Genome Institute (JGI-PGF)"/>
            <person name="Walter F."/>
            <person name="Albersmeier A."/>
            <person name="Kalinowski J."/>
            <person name="Ruckert C."/>
        </authorList>
    </citation>
    <scope>NUCLEOTIDE SEQUENCE</scope>
    <source>
        <strain evidence="1">VKM B-2555</strain>
    </source>
</reference>
<proteinExistence type="predicted"/>
<dbReference type="AlphaFoldDB" id="A0A9W6JG37"/>
<keyword evidence="2" id="KW-1185">Reference proteome</keyword>
<dbReference type="RefSeq" id="WP_271202890.1">
    <property type="nucleotide sequence ID" value="NZ_BSFK01000003.1"/>
</dbReference>
<comment type="caution">
    <text evidence="1">The sequence shown here is derived from an EMBL/GenBank/DDBJ whole genome shotgun (WGS) entry which is preliminary data.</text>
</comment>